<keyword evidence="3" id="KW-1185">Reference proteome</keyword>
<proteinExistence type="predicted"/>
<gene>
    <name evidence="2" type="ORF">CS062_07955</name>
</gene>
<dbReference type="EMBL" id="PEOG01000017">
    <property type="protein sequence ID" value="PIM53689.1"/>
    <property type="molecule type" value="Genomic_DNA"/>
</dbReference>
<organism evidence="2 3">
    <name type="scientific">Roseateles chitinivorans</name>
    <dbReference type="NCBI Taxonomy" id="2917965"/>
    <lineage>
        <taxon>Bacteria</taxon>
        <taxon>Pseudomonadati</taxon>
        <taxon>Pseudomonadota</taxon>
        <taxon>Betaproteobacteria</taxon>
        <taxon>Burkholderiales</taxon>
        <taxon>Sphaerotilaceae</taxon>
        <taxon>Roseateles</taxon>
    </lineage>
</organism>
<dbReference type="Gene3D" id="3.40.50.10610">
    <property type="entry name" value="ABC-type transport auxiliary lipoprotein component"/>
    <property type="match status" value="1"/>
</dbReference>
<name>A0A2G9CDW3_9BURK</name>
<dbReference type="SUPFAM" id="SSF159594">
    <property type="entry name" value="XCC0632-like"/>
    <property type="match status" value="1"/>
</dbReference>
<accession>A0A2G9CDW3</accession>
<dbReference type="InterPro" id="IPR005586">
    <property type="entry name" value="ABC_trans_aux"/>
</dbReference>
<protein>
    <recommendedName>
        <fullName evidence="1">ABC-type transport auxiliary lipoprotein component domain-containing protein</fullName>
    </recommendedName>
</protein>
<dbReference type="AlphaFoldDB" id="A0A2G9CDW3"/>
<feature type="domain" description="ABC-type transport auxiliary lipoprotein component" evidence="1">
    <location>
        <begin position="47"/>
        <end position="193"/>
    </location>
</feature>
<sequence>MIEPTTLPRTGSVRRAWTIGAAALAVLLMSACGSRAPAPTQMDLGPAAAWPAGAPLAKRVELQAVTAPETLQGTGIAYRLADSDPYARRVYRDSRWAAPLPVLVATRLRQQIARAPVASNADPQVVIGVTLELEESLQSFSSASRSEVQVRVMATSEDGSQRAFDRTEPAGGNAEGAVKATAAAVDALAPEIATWAASLSPRPIPSRGRR</sequence>
<reference evidence="2 3" key="1">
    <citation type="submission" date="2017-11" db="EMBL/GenBank/DDBJ databases">
        <title>Draft genome sequence of Mitsuaria sp. HWN-4.</title>
        <authorList>
            <person name="Gundlapally S.R."/>
        </authorList>
    </citation>
    <scope>NUCLEOTIDE SEQUENCE [LARGE SCALE GENOMIC DNA]</scope>
    <source>
        <strain evidence="2 3">HWN-4</strain>
    </source>
</reference>
<evidence type="ECO:0000259" key="1">
    <source>
        <dbReference type="Pfam" id="PF03886"/>
    </source>
</evidence>
<evidence type="ECO:0000313" key="2">
    <source>
        <dbReference type="EMBL" id="PIM53689.1"/>
    </source>
</evidence>
<dbReference type="Pfam" id="PF03886">
    <property type="entry name" value="ABC_trans_aux"/>
    <property type="match status" value="1"/>
</dbReference>
<dbReference type="RefSeq" id="WP_099861036.1">
    <property type="nucleotide sequence ID" value="NZ_PEOG01000017.1"/>
</dbReference>
<dbReference type="OrthoDB" id="5568302at2"/>
<dbReference type="Proteomes" id="UP000231501">
    <property type="component" value="Unassembled WGS sequence"/>
</dbReference>
<comment type="caution">
    <text evidence="2">The sequence shown here is derived from an EMBL/GenBank/DDBJ whole genome shotgun (WGS) entry which is preliminary data.</text>
</comment>
<evidence type="ECO:0000313" key="3">
    <source>
        <dbReference type="Proteomes" id="UP000231501"/>
    </source>
</evidence>